<keyword evidence="6" id="KW-0418">Kinase</keyword>
<dbReference type="Gene3D" id="3.40.50.2300">
    <property type="match status" value="1"/>
</dbReference>
<evidence type="ECO:0000256" key="7">
    <source>
        <dbReference type="ARBA" id="ARBA00022840"/>
    </source>
</evidence>
<dbReference type="SUPFAM" id="SSF69322">
    <property type="entry name" value="Tricorn protease domain 2"/>
    <property type="match status" value="1"/>
</dbReference>
<dbReference type="InterPro" id="IPR018062">
    <property type="entry name" value="HTH_AraC-typ_CS"/>
</dbReference>
<dbReference type="Pfam" id="PF07494">
    <property type="entry name" value="Reg_prop"/>
    <property type="match status" value="3"/>
</dbReference>
<feature type="chain" id="PRO_5029889203" description="histidine kinase" evidence="15">
    <location>
        <begin position="20"/>
        <end position="1374"/>
    </location>
</feature>
<dbReference type="InterPro" id="IPR013783">
    <property type="entry name" value="Ig-like_fold"/>
</dbReference>
<dbReference type="InterPro" id="IPR004358">
    <property type="entry name" value="Sig_transdc_His_kin-like_C"/>
</dbReference>
<dbReference type="GO" id="GO:0003700">
    <property type="term" value="F:DNA-binding transcription factor activity"/>
    <property type="evidence" value="ECO:0007669"/>
    <property type="project" value="InterPro"/>
</dbReference>
<evidence type="ECO:0000256" key="13">
    <source>
        <dbReference type="SAM" id="MobiDB-lite"/>
    </source>
</evidence>
<dbReference type="InterPro" id="IPR003594">
    <property type="entry name" value="HATPase_dom"/>
</dbReference>
<dbReference type="CDD" id="cd00082">
    <property type="entry name" value="HisKA"/>
    <property type="match status" value="1"/>
</dbReference>
<dbReference type="Gene3D" id="2.130.10.10">
    <property type="entry name" value="YVTN repeat-like/Quinoprotein amine dehydrogenase"/>
    <property type="match status" value="2"/>
</dbReference>
<evidence type="ECO:0000313" key="19">
    <source>
        <dbReference type="EMBL" id="MST85384.1"/>
    </source>
</evidence>
<feature type="modified residue" description="4-aspartylphosphate" evidence="12">
    <location>
        <position position="1137"/>
    </location>
</feature>
<dbReference type="InterPro" id="IPR005467">
    <property type="entry name" value="His_kinase_dom"/>
</dbReference>
<accession>A0A7K0KHP5</accession>
<dbReference type="InterPro" id="IPR001789">
    <property type="entry name" value="Sig_transdc_resp-reg_receiver"/>
</dbReference>
<dbReference type="EC" id="2.7.13.3" evidence="2"/>
<evidence type="ECO:0000259" key="16">
    <source>
        <dbReference type="PROSITE" id="PS01124"/>
    </source>
</evidence>
<dbReference type="InterPro" id="IPR009057">
    <property type="entry name" value="Homeodomain-like_sf"/>
</dbReference>
<dbReference type="InterPro" id="IPR036890">
    <property type="entry name" value="HATPase_C_sf"/>
</dbReference>
<comment type="caution">
    <text evidence="19">The sequence shown here is derived from an EMBL/GenBank/DDBJ whole genome shotgun (WGS) entry which is preliminary data.</text>
</comment>
<evidence type="ECO:0000256" key="9">
    <source>
        <dbReference type="ARBA" id="ARBA00023015"/>
    </source>
</evidence>
<organism evidence="19 20">
    <name type="scientific">Hallella mizrahii</name>
    <dbReference type="NCBI Taxonomy" id="2606637"/>
    <lineage>
        <taxon>Bacteria</taxon>
        <taxon>Pseudomonadati</taxon>
        <taxon>Bacteroidota</taxon>
        <taxon>Bacteroidia</taxon>
        <taxon>Bacteroidales</taxon>
        <taxon>Prevotellaceae</taxon>
        <taxon>Hallella</taxon>
    </lineage>
</organism>
<dbReference type="SMART" id="SM00342">
    <property type="entry name" value="HTH_ARAC"/>
    <property type="match status" value="1"/>
</dbReference>
<evidence type="ECO:0000256" key="3">
    <source>
        <dbReference type="ARBA" id="ARBA00022553"/>
    </source>
</evidence>
<dbReference type="CDD" id="cd00075">
    <property type="entry name" value="HATPase"/>
    <property type="match status" value="1"/>
</dbReference>
<dbReference type="InterPro" id="IPR011006">
    <property type="entry name" value="CheY-like_superfamily"/>
</dbReference>
<dbReference type="PROSITE" id="PS50109">
    <property type="entry name" value="HIS_KIN"/>
    <property type="match status" value="1"/>
</dbReference>
<dbReference type="GO" id="GO:0043565">
    <property type="term" value="F:sequence-specific DNA binding"/>
    <property type="evidence" value="ECO:0007669"/>
    <property type="project" value="InterPro"/>
</dbReference>
<dbReference type="SMART" id="SM00448">
    <property type="entry name" value="REC"/>
    <property type="match status" value="1"/>
</dbReference>
<evidence type="ECO:0000256" key="10">
    <source>
        <dbReference type="ARBA" id="ARBA00023125"/>
    </source>
</evidence>
<dbReference type="SMART" id="SM00387">
    <property type="entry name" value="HATPase_c"/>
    <property type="match status" value="1"/>
</dbReference>
<reference evidence="19 20" key="1">
    <citation type="submission" date="2019-08" db="EMBL/GenBank/DDBJ databases">
        <title>In-depth cultivation of the pig gut microbiome towards novel bacterial diversity and tailored functional studies.</title>
        <authorList>
            <person name="Wylensek D."/>
            <person name="Hitch T.C.A."/>
            <person name="Clavel T."/>
        </authorList>
    </citation>
    <scope>NUCLEOTIDE SEQUENCE [LARGE SCALE GENOMIC DNA]</scope>
    <source>
        <strain evidence="19 20">LKV-178-WT-2A</strain>
    </source>
</reference>
<keyword evidence="3 12" id="KW-0597">Phosphoprotein</keyword>
<proteinExistence type="predicted"/>
<feature type="region of interest" description="Disordered" evidence="13">
    <location>
        <begin position="1023"/>
        <end position="1087"/>
    </location>
</feature>
<dbReference type="RefSeq" id="WP_154534971.1">
    <property type="nucleotide sequence ID" value="NZ_VUNG01000036.1"/>
</dbReference>
<keyword evidence="14" id="KW-0472">Membrane</keyword>
<dbReference type="EMBL" id="VUNG01000036">
    <property type="protein sequence ID" value="MST85384.1"/>
    <property type="molecule type" value="Genomic_DNA"/>
</dbReference>
<dbReference type="Gene3D" id="2.60.40.10">
    <property type="entry name" value="Immunoglobulins"/>
    <property type="match status" value="1"/>
</dbReference>
<dbReference type="InterPro" id="IPR015943">
    <property type="entry name" value="WD40/YVTN_repeat-like_dom_sf"/>
</dbReference>
<keyword evidence="10" id="KW-0238">DNA-binding</keyword>
<dbReference type="Gene3D" id="1.10.10.60">
    <property type="entry name" value="Homeodomain-like"/>
    <property type="match status" value="1"/>
</dbReference>
<keyword evidence="9" id="KW-0805">Transcription regulation</keyword>
<dbReference type="Pfam" id="PF00072">
    <property type="entry name" value="Response_reg"/>
    <property type="match status" value="1"/>
</dbReference>
<dbReference type="PROSITE" id="PS00041">
    <property type="entry name" value="HTH_ARAC_FAMILY_1"/>
    <property type="match status" value="1"/>
</dbReference>
<dbReference type="Gene3D" id="1.10.287.130">
    <property type="match status" value="1"/>
</dbReference>
<evidence type="ECO:0000256" key="12">
    <source>
        <dbReference type="PROSITE-ProRule" id="PRU00169"/>
    </source>
</evidence>
<dbReference type="SUPFAM" id="SSF47384">
    <property type="entry name" value="Homodimeric domain of signal transducing histidine kinase"/>
    <property type="match status" value="1"/>
</dbReference>
<feature type="domain" description="Response regulatory" evidence="18">
    <location>
        <begin position="1089"/>
        <end position="1204"/>
    </location>
</feature>
<feature type="compositionally biased region" description="Basic and acidic residues" evidence="13">
    <location>
        <begin position="1058"/>
        <end position="1076"/>
    </location>
</feature>
<feature type="domain" description="Histidine kinase" evidence="17">
    <location>
        <begin position="798"/>
        <end position="1015"/>
    </location>
</feature>
<dbReference type="InterPro" id="IPR003661">
    <property type="entry name" value="HisK_dim/P_dom"/>
</dbReference>
<dbReference type="InterPro" id="IPR011123">
    <property type="entry name" value="Y_Y_Y"/>
</dbReference>
<dbReference type="Pfam" id="PF00512">
    <property type="entry name" value="HisKA"/>
    <property type="match status" value="1"/>
</dbReference>
<keyword evidence="11" id="KW-0804">Transcription</keyword>
<comment type="catalytic activity">
    <reaction evidence="1">
        <text>ATP + protein L-histidine = ADP + protein N-phospho-L-histidine.</text>
        <dbReference type="EC" id="2.7.13.3"/>
    </reaction>
</comment>
<keyword evidence="15" id="KW-0732">Signal</keyword>
<dbReference type="SUPFAM" id="SSF46689">
    <property type="entry name" value="Homeodomain-like"/>
    <property type="match status" value="1"/>
</dbReference>
<dbReference type="Pfam" id="PF02518">
    <property type="entry name" value="HATPase_c"/>
    <property type="match status" value="1"/>
</dbReference>
<evidence type="ECO:0000256" key="1">
    <source>
        <dbReference type="ARBA" id="ARBA00000085"/>
    </source>
</evidence>
<keyword evidence="8" id="KW-0902">Two-component regulatory system</keyword>
<evidence type="ECO:0000256" key="14">
    <source>
        <dbReference type="SAM" id="Phobius"/>
    </source>
</evidence>
<feature type="transmembrane region" description="Helical" evidence="14">
    <location>
        <begin position="755"/>
        <end position="777"/>
    </location>
</feature>
<dbReference type="PANTHER" id="PTHR43547:SF2">
    <property type="entry name" value="HYBRID SIGNAL TRANSDUCTION HISTIDINE KINASE C"/>
    <property type="match status" value="1"/>
</dbReference>
<dbReference type="SUPFAM" id="SSF52172">
    <property type="entry name" value="CheY-like"/>
    <property type="match status" value="1"/>
</dbReference>
<evidence type="ECO:0000313" key="20">
    <source>
        <dbReference type="Proteomes" id="UP000438914"/>
    </source>
</evidence>
<dbReference type="InterPro" id="IPR011110">
    <property type="entry name" value="Reg_prop"/>
</dbReference>
<dbReference type="PANTHER" id="PTHR43547">
    <property type="entry name" value="TWO-COMPONENT HISTIDINE KINASE"/>
    <property type="match status" value="1"/>
</dbReference>
<evidence type="ECO:0000259" key="18">
    <source>
        <dbReference type="PROSITE" id="PS50110"/>
    </source>
</evidence>
<evidence type="ECO:0000256" key="4">
    <source>
        <dbReference type="ARBA" id="ARBA00022679"/>
    </source>
</evidence>
<feature type="domain" description="HTH araC/xylS-type" evidence="16">
    <location>
        <begin position="1276"/>
        <end position="1374"/>
    </location>
</feature>
<keyword evidence="14" id="KW-0812">Transmembrane</keyword>
<evidence type="ECO:0000256" key="11">
    <source>
        <dbReference type="ARBA" id="ARBA00023163"/>
    </source>
</evidence>
<dbReference type="Pfam" id="PF07495">
    <property type="entry name" value="Y_Y_Y"/>
    <property type="match status" value="1"/>
</dbReference>
<dbReference type="InterPro" id="IPR018060">
    <property type="entry name" value="HTH_AraC"/>
</dbReference>
<feature type="region of interest" description="Disordered" evidence="13">
    <location>
        <begin position="1225"/>
        <end position="1262"/>
    </location>
</feature>
<gene>
    <name evidence="19" type="ORF">FYJ73_12040</name>
</gene>
<dbReference type="SUPFAM" id="SSF55874">
    <property type="entry name" value="ATPase domain of HSP90 chaperone/DNA topoisomerase II/histidine kinase"/>
    <property type="match status" value="1"/>
</dbReference>
<dbReference type="InterPro" id="IPR036097">
    <property type="entry name" value="HisK_dim/P_sf"/>
</dbReference>
<keyword evidence="4" id="KW-0808">Transferase</keyword>
<dbReference type="PROSITE" id="PS50110">
    <property type="entry name" value="RESPONSE_REGULATORY"/>
    <property type="match status" value="1"/>
</dbReference>
<dbReference type="PRINTS" id="PR00344">
    <property type="entry name" value="BCTRLSENSOR"/>
</dbReference>
<dbReference type="Gene3D" id="3.30.565.10">
    <property type="entry name" value="Histidine kinase-like ATPase, C-terminal domain"/>
    <property type="match status" value="1"/>
</dbReference>
<dbReference type="FunFam" id="3.30.565.10:FF:000037">
    <property type="entry name" value="Hybrid sensor histidine kinase/response regulator"/>
    <property type="match status" value="1"/>
</dbReference>
<dbReference type="GO" id="GO:0005524">
    <property type="term" value="F:ATP binding"/>
    <property type="evidence" value="ECO:0007669"/>
    <property type="project" value="UniProtKB-KW"/>
</dbReference>
<protein>
    <recommendedName>
        <fullName evidence="2">histidine kinase</fullName>
        <ecNumber evidence="2">2.7.13.3</ecNumber>
    </recommendedName>
</protein>
<dbReference type="PROSITE" id="PS01124">
    <property type="entry name" value="HTH_ARAC_FAMILY_2"/>
    <property type="match status" value="1"/>
</dbReference>
<evidence type="ECO:0000256" key="2">
    <source>
        <dbReference type="ARBA" id="ARBA00012438"/>
    </source>
</evidence>
<feature type="signal peptide" evidence="15">
    <location>
        <begin position="1"/>
        <end position="19"/>
    </location>
</feature>
<dbReference type="Pfam" id="PF12833">
    <property type="entry name" value="HTH_18"/>
    <property type="match status" value="1"/>
</dbReference>
<keyword evidence="14" id="KW-1133">Transmembrane helix</keyword>
<evidence type="ECO:0000259" key="17">
    <source>
        <dbReference type="PROSITE" id="PS50109"/>
    </source>
</evidence>
<dbReference type="Proteomes" id="UP000438914">
    <property type="component" value="Unassembled WGS sequence"/>
</dbReference>
<evidence type="ECO:0000256" key="5">
    <source>
        <dbReference type="ARBA" id="ARBA00022741"/>
    </source>
</evidence>
<evidence type="ECO:0000256" key="8">
    <source>
        <dbReference type="ARBA" id="ARBA00023012"/>
    </source>
</evidence>
<keyword evidence="7" id="KW-0067">ATP-binding</keyword>
<sequence>MKQLRHLLLLVSFLLTALAAQSTPMPAPAYQVRHIGLAEGLDNMRVFSILQDRNDVMWIATKNGVNRYNGSVMKVYRLSSDRVYSNAAGRIFSLRQDGDTLYAYDNKGNIYRYSSAWDHFEHVVSLSKWFRDYLKLNDLYIDRHHRLWLATRDGLYCYDHGHVSLAGPTQEVNVITADNRGRLFIATASAVLVQFGKRWKTLSGLEGMEAQSLYFDAPAQRLWVGSLVQGIRVYDLKTHRVDVVSTQPQIQHPVRAITPLGQETMLVGVDGEGVYAFDRRKLQGRLLFNVSDDTRNALGGNGIYAVVVDRQHNIWVGSYTGGVDLAMPRWPGYQLFRHEYKDGNSLIDNSVNAVCATSDGTLWFGTNLGLSAYHPASGRWTHSLQGRVVVALCPSGNGGVWAGTYGNGVFAVNVAGTATATYSRSLGNLSAEYITSLACDHLGHLWVGAIDGPLSCIVNGKAHDLPIREAECLTAIGGKMAVGTTAGFCIVDTRSWLYERYFTPSDFGDKDICCFINAIIADGNGAFWLGTDGGGIYHYDTFTKKYWQISTRQGLPSNSIAGICHGAQGLLMVSTDRGLCTFDGRTRRVRQLSTYEGLDQEYNRMACWQLPKGKLLFGGNDGGVLLSPAAVLPSHYTAQLRVTSILPLDTKLAGDSVVRRCIFDMLCEGRISLPYAQNSFTVNFECINYRFQHDIRYEYFLEGYDKQWIAMPHLQSLRYTNVPSGSYTLHIRALSRTDGRVIDAKDIPLVIQRPWWNSFMAWTVYLLFVLAIVYLVWRRYRDRLESRYYNEKISFFVNTAHDIRTPLSLVLAPLDDMAKDSTLSEPTARYLSIARRNGAKLLKMITGLLDFQKIDQQSSEPNVRKIALKPLLEQQVARFALLAQEKKITLALDDCPGEALVWLDPMMADKLFDNLISNAIKYTSEGGHIHLKAWQQHGETVISVADDGMGIPESDQRHIFRSFYRASNGVNSKQMGSGLGLMLCRKLVEMHHGKLTFTSKEKVGTTFFVHLPADGSRYFPQAAEQEEQQGREDVTAQTGLSLKDSVTEAPLDSVNRNALKDDFAEDKQKVETRESLPQDEENGENDKDTILFVDDNIELLRYLRMSFSSDYHIITKESAEAALDYLRDGTCDIVVSDVMMDGMDGDELCRRLKENADTAWLPVILLTAKVGKDFMIEGLDKGADDYISKPFDMDILAKKIRNVIDNRRRLSKYYLRRALQLVHDGDTQTVSHHTKEPSPVHTGGAPHPTPQGRSCQEPLSEEQPVTLNAADQAFVDQATQTVLDHLSEEDFDVNHLCREMAMSRTLFYGRLKTLTGKAPQEFMRLIRLEQAAALLLKDVPVLDVATRCGFQNSKYFSTVFKKHFGMPPSRYKEE</sequence>
<dbReference type="SUPFAM" id="SSF63829">
    <property type="entry name" value="Calcium-dependent phosphotriesterase"/>
    <property type="match status" value="2"/>
</dbReference>
<dbReference type="SMART" id="SM00388">
    <property type="entry name" value="HisKA"/>
    <property type="match status" value="1"/>
</dbReference>
<dbReference type="GO" id="GO:0000155">
    <property type="term" value="F:phosphorelay sensor kinase activity"/>
    <property type="evidence" value="ECO:0007669"/>
    <property type="project" value="InterPro"/>
</dbReference>
<keyword evidence="20" id="KW-1185">Reference proteome</keyword>
<evidence type="ECO:0000256" key="6">
    <source>
        <dbReference type="ARBA" id="ARBA00022777"/>
    </source>
</evidence>
<evidence type="ECO:0000256" key="15">
    <source>
        <dbReference type="SAM" id="SignalP"/>
    </source>
</evidence>
<name>A0A7K0KHP5_9BACT</name>
<keyword evidence="5" id="KW-0547">Nucleotide-binding</keyword>